<protein>
    <submittedName>
        <fullName evidence="15">Alpha-glucan water dikinase</fullName>
    </submittedName>
</protein>
<evidence type="ECO:0000256" key="9">
    <source>
        <dbReference type="ARBA" id="ARBA00022842"/>
    </source>
</evidence>
<evidence type="ECO:0000256" key="1">
    <source>
        <dbReference type="ARBA" id="ARBA00001946"/>
    </source>
</evidence>
<dbReference type="OMA" id="SFHVRNY"/>
<keyword evidence="7 15" id="KW-0418">Kinase</keyword>
<evidence type="ECO:0000256" key="8">
    <source>
        <dbReference type="ARBA" id="ARBA00022840"/>
    </source>
</evidence>
<dbReference type="Pfam" id="PF23166">
    <property type="entry name" value="Ig_N_CWD1"/>
    <property type="match status" value="1"/>
</dbReference>
<evidence type="ECO:0000259" key="13">
    <source>
        <dbReference type="Pfam" id="PF22973"/>
    </source>
</evidence>
<dbReference type="Pfam" id="PF22973">
    <property type="entry name" value="GWD1_pHisD"/>
    <property type="match status" value="1"/>
</dbReference>
<keyword evidence="10" id="KW-0119">Carbohydrate metabolism</keyword>
<dbReference type="GO" id="GO:0046872">
    <property type="term" value="F:metal ion binding"/>
    <property type="evidence" value="ECO:0007669"/>
    <property type="project" value="UniProtKB-KW"/>
</dbReference>
<dbReference type="Proteomes" id="UP000012073">
    <property type="component" value="Unassembled WGS sequence"/>
</dbReference>
<sequence>MGAGNGSATTLAADCKHTSEIIAHPLKLSVTVSPQDSSPNLRLRLVRDGPPIQRAGEPLMMHWGVVLNEGDDRSVYIRPPQKIWPPKQEPRHGEPSLQTPFDDEGVLEWDIPEEHAPAGIVFLVFIQEGNGWKGQWFKRIDGGSFYVDLTNAISEEEKSRRVKVLEEAKMREDREKKEEEERVRKEEEEKERIKKMEEDMKSKREEEADTYLQKATDVMGMEIFKSMDEDYEFGRLLIRVLIPKDDNPGESKDEVPGKKSSSIIHVVSTLALQGSDVFLHWGVKHGRNSEWHAPKPDAWPPNTNATDDGKAVQTKLEPHGSSGVRIAIIKNLSLEVLGIFAVIHAPSAPSHLMWIKAAQGGDLFIPTIPPPPLPGLSSKDDVTDLCKSMLEGVIEREMEYGSWTLMHRYGYARHLVDSVIGTDVDCWGALYVWMRYSQVRVLDWQRRYNTQPRQLSWSQLSLVTLLANKFKNVPEVRWLARLVMSCVGRGGSGDLGQRIRDDILVILRHHRDWKHGSMMEQWHQKLHNNTSPDDVIICDALIAFWNANGDMGAYWHVIYSNGLNKERMAAYEQPITAEPDHPSHLKGTMLHELGRYGDLLRQVHLGTDLNSIVHRCQGFLDGGVRDQVNGFMHARSSGSTITDILRSVAHARKGVANQVTFSDHLSDEQRRDMIFLDLAIESESRRLLEGTHGVGHDGTLWSHLTAIRAAATALKISEAGQNTEGELDRAINDTMAVIDRLGQQGESHDVGLRAAAAMSIMRNALTDIVDRYARKLGPLAKCLGMAFHGERHIVDTFIEEAVRGGPAYSLSYLLRRADPAVRRVAQLGPFSVISPLEKETKGPVVVFDKLRESEGAKFKRGTVVIANTCDGDEDVPEKTAYVVIGSSVDVLSHVAVRARNEHHGLVACLDAEKLAELRLLHGCIVKAKLTGEDFVVDIIDDSGRMHPSVGIQPVMKRVKSSGLITPPSGLMSPPGGLVASKDKLRARDAFGFMKQLSDRSLQELGKKKKAVSFRQTAAPWAIRPSEFNTELVGSKSLNLQRLRALGLPDWIKTPPSVAIPNGAMRKVMNFDTNSDLFQEYERLKKEIAAAKPVAKSIDHISNLRAEVKLCQKIKDVILSLESPDGLKETLRGVLDDLGCETIDESLPGAWTAIKGVWASIWNDRAHLARYKLKLSADDVEMAVLCQKVIDADFAFVIHTTNPLTGDQNEIYAEVVIGLGETLVGNAPGQALGFTVRKDQDLDTVTPIVRCYPSKPIALVGGEFIFRSDSNAEDLDGFAGAGLHDSIPLAKNGAVHIDYAEERIMKDDEFRNFLMRGIAKIGVEVEETMGGIAQDIEGCFKDGEFYVVQSRPQV</sequence>
<comment type="cofactor">
    <cofactor evidence="1">
        <name>Mg(2+)</name>
        <dbReference type="ChEBI" id="CHEBI:18420"/>
    </cofactor>
</comment>
<feature type="compositionally biased region" description="Basic and acidic residues" evidence="11">
    <location>
        <begin position="170"/>
        <end position="206"/>
    </location>
</feature>
<dbReference type="BRENDA" id="2.7.9.4">
    <property type="organism ID" value="1362"/>
</dbReference>
<dbReference type="EMBL" id="HG001985">
    <property type="protein sequence ID" value="CDF39037.1"/>
    <property type="molecule type" value="Genomic_DNA"/>
</dbReference>
<dbReference type="STRING" id="2769.R7QKK2"/>
<dbReference type="InterPro" id="IPR056301">
    <property type="entry name" value="GWD-like_N_Ig"/>
</dbReference>
<feature type="domain" description="Pyruvate phosphate dikinase AMP/ATP-binding" evidence="12">
    <location>
        <begin position="1151"/>
        <end position="1352"/>
    </location>
</feature>
<dbReference type="KEGG" id="ccp:CHC_T00008789001"/>
<evidence type="ECO:0000256" key="3">
    <source>
        <dbReference type="ARBA" id="ARBA00011738"/>
    </source>
</evidence>
<dbReference type="InterPro" id="IPR054481">
    <property type="entry name" value="GWD1_pHisD"/>
</dbReference>
<dbReference type="InterPro" id="IPR002192">
    <property type="entry name" value="PPDK_AMP/ATP-bd"/>
</dbReference>
<dbReference type="PhylomeDB" id="R7QKK2"/>
<organism evidence="15 16">
    <name type="scientific">Chondrus crispus</name>
    <name type="common">Carrageen Irish moss</name>
    <name type="synonym">Polymorpha crispa</name>
    <dbReference type="NCBI Taxonomy" id="2769"/>
    <lineage>
        <taxon>Eukaryota</taxon>
        <taxon>Rhodophyta</taxon>
        <taxon>Florideophyceae</taxon>
        <taxon>Rhodymeniophycidae</taxon>
        <taxon>Gigartinales</taxon>
        <taxon>Gigartinaceae</taxon>
        <taxon>Chondrus</taxon>
    </lineage>
</organism>
<dbReference type="Pfam" id="PF01326">
    <property type="entry name" value="PPDK_N"/>
    <property type="match status" value="1"/>
</dbReference>
<evidence type="ECO:0000256" key="6">
    <source>
        <dbReference type="ARBA" id="ARBA00022741"/>
    </source>
</evidence>
<evidence type="ECO:0000313" key="15">
    <source>
        <dbReference type="EMBL" id="CDF39037.1"/>
    </source>
</evidence>
<keyword evidence="4" id="KW-0808">Transferase</keyword>
<dbReference type="PANTHER" id="PTHR46999">
    <property type="entry name" value="ALPHA-GLUCAN WATER DIKINASE 1, CHLOROPLASTIC-RELATED"/>
    <property type="match status" value="1"/>
</dbReference>
<evidence type="ECO:0000259" key="12">
    <source>
        <dbReference type="Pfam" id="PF01326"/>
    </source>
</evidence>
<dbReference type="Gene3D" id="3.30.470.20">
    <property type="entry name" value="ATP-grasp fold, B domain"/>
    <property type="match status" value="1"/>
</dbReference>
<dbReference type="SUPFAM" id="SSF56059">
    <property type="entry name" value="Glutathione synthetase ATP-binding domain-like"/>
    <property type="match status" value="1"/>
</dbReference>
<keyword evidence="16" id="KW-1185">Reference proteome</keyword>
<dbReference type="OrthoDB" id="6123450at2759"/>
<dbReference type="GO" id="GO:0016301">
    <property type="term" value="F:kinase activity"/>
    <property type="evidence" value="ECO:0007669"/>
    <property type="project" value="UniProtKB-KW"/>
</dbReference>
<evidence type="ECO:0000256" key="7">
    <source>
        <dbReference type="ARBA" id="ARBA00022777"/>
    </source>
</evidence>
<keyword evidence="9" id="KW-0460">Magnesium</keyword>
<dbReference type="Gramene" id="CDF39037">
    <property type="protein sequence ID" value="CDF39037"/>
    <property type="gene ID" value="CHC_T00008789001"/>
</dbReference>
<dbReference type="PANTHER" id="PTHR46999:SF1">
    <property type="entry name" value="ALPHA-GLUCAN WATER DIKINASE 1, CHLOROPLASTIC"/>
    <property type="match status" value="1"/>
</dbReference>
<evidence type="ECO:0000313" key="16">
    <source>
        <dbReference type="Proteomes" id="UP000012073"/>
    </source>
</evidence>
<proteinExistence type="inferred from homology"/>
<feature type="domain" description="Alpha-glucan water dikinase-like N-terminal Ig-like" evidence="14">
    <location>
        <begin position="270"/>
        <end position="325"/>
    </location>
</feature>
<reference evidence="16" key="1">
    <citation type="journal article" date="2013" name="Proc. Natl. Acad. Sci. U.S.A.">
        <title>Genome structure and metabolic features in the red seaweed Chondrus crispus shed light on evolution of the Archaeplastida.</title>
        <authorList>
            <person name="Collen J."/>
            <person name="Porcel B."/>
            <person name="Carre W."/>
            <person name="Ball S.G."/>
            <person name="Chaparro C."/>
            <person name="Tonon T."/>
            <person name="Barbeyron T."/>
            <person name="Michel G."/>
            <person name="Noel B."/>
            <person name="Valentin K."/>
            <person name="Elias M."/>
            <person name="Artiguenave F."/>
            <person name="Arun A."/>
            <person name="Aury J.M."/>
            <person name="Barbosa-Neto J.F."/>
            <person name="Bothwell J.H."/>
            <person name="Bouget F.Y."/>
            <person name="Brillet L."/>
            <person name="Cabello-Hurtado F."/>
            <person name="Capella-Gutierrez S."/>
            <person name="Charrier B."/>
            <person name="Cladiere L."/>
            <person name="Cock J.M."/>
            <person name="Coelho S.M."/>
            <person name="Colleoni C."/>
            <person name="Czjzek M."/>
            <person name="Da Silva C."/>
            <person name="Delage L."/>
            <person name="Denoeud F."/>
            <person name="Deschamps P."/>
            <person name="Dittami S.M."/>
            <person name="Gabaldon T."/>
            <person name="Gachon C.M."/>
            <person name="Groisillier A."/>
            <person name="Herve C."/>
            <person name="Jabbari K."/>
            <person name="Katinka M."/>
            <person name="Kloareg B."/>
            <person name="Kowalczyk N."/>
            <person name="Labadie K."/>
            <person name="Leblanc C."/>
            <person name="Lopez P.J."/>
            <person name="McLachlan D.H."/>
            <person name="Meslet-Cladiere L."/>
            <person name="Moustafa A."/>
            <person name="Nehr Z."/>
            <person name="Nyvall Collen P."/>
            <person name="Panaud O."/>
            <person name="Partensky F."/>
            <person name="Poulain J."/>
            <person name="Rensing S.A."/>
            <person name="Rousvoal S."/>
            <person name="Samson G."/>
            <person name="Symeonidi A."/>
            <person name="Weissenbach J."/>
            <person name="Zambounis A."/>
            <person name="Wincker P."/>
            <person name="Boyen C."/>
        </authorList>
    </citation>
    <scope>NUCLEOTIDE SEQUENCE [LARGE SCALE GENOMIC DNA]</scope>
    <source>
        <strain evidence="16">cv. Stackhouse</strain>
    </source>
</reference>
<feature type="region of interest" description="Disordered" evidence="11">
    <location>
        <begin position="290"/>
        <end position="309"/>
    </location>
</feature>
<feature type="region of interest" description="Disordered" evidence="11">
    <location>
        <begin position="170"/>
        <end position="208"/>
    </location>
</feature>
<keyword evidence="5" id="KW-0479">Metal-binding</keyword>
<dbReference type="GO" id="GO:0005524">
    <property type="term" value="F:ATP binding"/>
    <property type="evidence" value="ECO:0007669"/>
    <property type="project" value="UniProtKB-KW"/>
</dbReference>
<evidence type="ECO:0000256" key="5">
    <source>
        <dbReference type="ARBA" id="ARBA00022723"/>
    </source>
</evidence>
<evidence type="ECO:0000256" key="2">
    <source>
        <dbReference type="ARBA" id="ARBA00007837"/>
    </source>
</evidence>
<keyword evidence="8" id="KW-0067">ATP-binding</keyword>
<dbReference type="GeneID" id="17326661"/>
<evidence type="ECO:0000259" key="14">
    <source>
        <dbReference type="Pfam" id="PF23166"/>
    </source>
</evidence>
<dbReference type="InterPro" id="IPR013815">
    <property type="entry name" value="ATP_grasp_subdomain_1"/>
</dbReference>
<feature type="domain" description="Alpha-glucan water dikinase phosphohistidine-like" evidence="13">
    <location>
        <begin position="830"/>
        <end position="942"/>
    </location>
</feature>
<evidence type="ECO:0000256" key="10">
    <source>
        <dbReference type="ARBA" id="ARBA00023277"/>
    </source>
</evidence>
<accession>R7QKK2</accession>
<comment type="similarity">
    <text evidence="2">Belongs to the PEP-utilizing enzyme family.</text>
</comment>
<comment type="subunit">
    <text evidence="3">Homodimer.</text>
</comment>
<evidence type="ECO:0000256" key="11">
    <source>
        <dbReference type="SAM" id="MobiDB-lite"/>
    </source>
</evidence>
<gene>
    <name evidence="15" type="ORF">CHC_T00008789001</name>
</gene>
<dbReference type="Gene3D" id="3.30.1490.20">
    <property type="entry name" value="ATP-grasp fold, A domain"/>
    <property type="match status" value="2"/>
</dbReference>
<dbReference type="RefSeq" id="XP_005718942.1">
    <property type="nucleotide sequence ID" value="XM_005718885.1"/>
</dbReference>
<evidence type="ECO:0000256" key="4">
    <source>
        <dbReference type="ARBA" id="ARBA00022679"/>
    </source>
</evidence>
<keyword evidence="6" id="KW-0547">Nucleotide-binding</keyword>
<name>R7QKK2_CHOCR</name>